<evidence type="ECO:0000256" key="7">
    <source>
        <dbReference type="ARBA" id="ARBA00022643"/>
    </source>
</evidence>
<dbReference type="Pfam" id="PF20696">
    <property type="entry name" value="UbiD_C"/>
    <property type="match status" value="1"/>
</dbReference>
<reference evidence="20" key="1">
    <citation type="submission" date="2016-12" db="EMBL/GenBank/DDBJ databases">
        <title>Complete Genome Sequence of Beggiatoa leptomitiformis D-401.</title>
        <authorList>
            <person name="Fomenkov A."/>
            <person name="Vincze T."/>
            <person name="Grabovich M."/>
            <person name="Anton B.P."/>
            <person name="Dubinina G."/>
            <person name="Orlova M."/>
            <person name="Belousova E."/>
            <person name="Roberts R.J."/>
        </authorList>
    </citation>
    <scope>NUCLEOTIDE SEQUENCE [LARGE SCALE GENOMIC DNA]</scope>
    <source>
        <strain evidence="20">D-401</strain>
    </source>
</reference>
<evidence type="ECO:0000313" key="19">
    <source>
        <dbReference type="EMBL" id="AUI67616.1"/>
    </source>
</evidence>
<evidence type="ECO:0000256" key="5">
    <source>
        <dbReference type="ARBA" id="ARBA00022475"/>
    </source>
</evidence>
<dbReference type="InterPro" id="IPR023677">
    <property type="entry name" value="UbiD_bacteria"/>
</dbReference>
<keyword evidence="12 15" id="KW-0464">Manganese</keyword>
<comment type="catalytic activity">
    <reaction evidence="15">
        <text>a 4-hydroxy-3-(all-trans-polyprenyl)benzoate + H(+) = a 2-(all-trans-polyprenyl)phenol + CO2</text>
        <dbReference type="Rhea" id="RHEA:41680"/>
        <dbReference type="Rhea" id="RHEA-COMP:9514"/>
        <dbReference type="Rhea" id="RHEA-COMP:9516"/>
        <dbReference type="ChEBI" id="CHEBI:1269"/>
        <dbReference type="ChEBI" id="CHEBI:15378"/>
        <dbReference type="ChEBI" id="CHEBI:16526"/>
        <dbReference type="ChEBI" id="CHEBI:78396"/>
        <dbReference type="EC" id="4.1.1.98"/>
    </reaction>
</comment>
<keyword evidence="20" id="KW-1185">Reference proteome</keyword>
<feature type="domain" description="3-octaprenyl-4-hydroxybenzoate carboxy-lyase-like C-terminal" evidence="18">
    <location>
        <begin position="328"/>
        <end position="452"/>
    </location>
</feature>
<evidence type="ECO:0000256" key="6">
    <source>
        <dbReference type="ARBA" id="ARBA00022630"/>
    </source>
</evidence>
<comment type="subcellular location">
    <subcellularLocation>
        <location evidence="15">Cell membrane</location>
        <topology evidence="15">Peripheral membrane protein</topology>
    </subcellularLocation>
</comment>
<dbReference type="OrthoDB" id="9809841at2"/>
<feature type="binding site" evidence="15">
    <location>
        <position position="172"/>
    </location>
    <ligand>
        <name>Mn(2+)</name>
        <dbReference type="ChEBI" id="CHEBI:29035"/>
    </ligand>
</feature>
<dbReference type="PANTHER" id="PTHR30108:SF17">
    <property type="entry name" value="FERULIC ACID DECARBOXYLASE 1"/>
    <property type="match status" value="1"/>
</dbReference>
<dbReference type="SUPFAM" id="SSF143968">
    <property type="entry name" value="UbiD C-terminal domain-like"/>
    <property type="match status" value="1"/>
</dbReference>
<dbReference type="InterPro" id="IPR049383">
    <property type="entry name" value="UbiD-like_N"/>
</dbReference>
<dbReference type="Pfam" id="PF01977">
    <property type="entry name" value="UbiD"/>
    <property type="match status" value="1"/>
</dbReference>
<dbReference type="KEGG" id="blep:AL038_03850"/>
<evidence type="ECO:0000259" key="18">
    <source>
        <dbReference type="Pfam" id="PF20696"/>
    </source>
</evidence>
<sequence>MRYQDLRDFTRQLEKQGELKHIRLEIDPCLEMTEICDRTLRAAGAALIFDKPKGYKIPVLANLFGTPKRVALGMGQESVSNLREVGKLLAFLKEPDPPKGVRDLFNKLPLFKQVLNMPAKVIQNPPCQENIIAGDAVDLSQLPIQTCWPLDAAPLITWGLVITKGPHKVRQNLGIYRQQVIGRNKVIMRWLSHRGGALDYLEWKNAHPTEPFPIAVALGADPATTLGAVTPVPDSLSEYAFAGLLRGKRTIVARCMTHDLQVPATAEFILEGYIYPNETAPEGPFGDHTGYYNEVDHFPVFTIERITHRHNPIYHSTYTGRPPDEPAILGVALNEVFVPILQKQFPEITDFYLPPEGCSYRMAIVSIRKQYAGHAKRVMFGVWSFLRQFMYTKFVIITDDDINVRDWQDVIWAMTTRMDPVRDTTLVENTPIDYLDFASPISGLGGKIGFDATNKWQGETQREWGRPITMTDTVKQRVDAIWKDLGI</sequence>
<dbReference type="FunFam" id="3.40.1670.10:FF:000001">
    <property type="entry name" value="3-octaprenyl-4-hydroxybenzoate carboxy-lyase"/>
    <property type="match status" value="1"/>
</dbReference>
<dbReference type="Pfam" id="PF20695">
    <property type="entry name" value="UbiD_N"/>
    <property type="match status" value="1"/>
</dbReference>
<name>A0A2N9YAX6_9GAMM</name>
<evidence type="ECO:0000256" key="9">
    <source>
        <dbReference type="ARBA" id="ARBA00022723"/>
    </source>
</evidence>
<dbReference type="EC" id="4.1.1.98" evidence="15"/>
<keyword evidence="7 15" id="KW-0288">FMN</keyword>
<keyword evidence="10 15" id="KW-0210">Decarboxylase</keyword>
<evidence type="ECO:0000256" key="8">
    <source>
        <dbReference type="ARBA" id="ARBA00022688"/>
    </source>
</evidence>
<evidence type="ECO:0000259" key="17">
    <source>
        <dbReference type="Pfam" id="PF20695"/>
    </source>
</evidence>
<dbReference type="InterPro" id="IPR049381">
    <property type="entry name" value="UbiD-like_C"/>
</dbReference>
<dbReference type="GO" id="GO:0046872">
    <property type="term" value="F:metal ion binding"/>
    <property type="evidence" value="ECO:0007669"/>
    <property type="project" value="UniProtKB-KW"/>
</dbReference>
<dbReference type="EMBL" id="CP018889">
    <property type="protein sequence ID" value="AUI67616.1"/>
    <property type="molecule type" value="Genomic_DNA"/>
</dbReference>
<comment type="cofactor">
    <cofactor evidence="15">
        <name>Mn(2+)</name>
        <dbReference type="ChEBI" id="CHEBI:29035"/>
    </cofactor>
</comment>
<evidence type="ECO:0000256" key="10">
    <source>
        <dbReference type="ARBA" id="ARBA00022793"/>
    </source>
</evidence>
<accession>A0A2N9YAX6</accession>
<keyword evidence="11 15" id="KW-0472">Membrane</keyword>
<dbReference type="GO" id="GO:0005829">
    <property type="term" value="C:cytosol"/>
    <property type="evidence" value="ECO:0007669"/>
    <property type="project" value="TreeGrafter"/>
</dbReference>
<keyword evidence="6 15" id="KW-0285">Flavoprotein</keyword>
<dbReference type="GO" id="GO:0006744">
    <property type="term" value="P:ubiquinone biosynthetic process"/>
    <property type="evidence" value="ECO:0007669"/>
    <property type="project" value="UniProtKB-UniRule"/>
</dbReference>
<feature type="domain" description="3-octaprenyl-4-hydroxybenzoate carboxy-lyase-like N-terminal" evidence="17">
    <location>
        <begin position="12"/>
        <end position="89"/>
    </location>
</feature>
<evidence type="ECO:0000256" key="13">
    <source>
        <dbReference type="ARBA" id="ARBA00023239"/>
    </source>
</evidence>
<comment type="pathway">
    <text evidence="1 15">Cofactor biosynthesis; ubiquinone biosynthesis.</text>
</comment>
<evidence type="ECO:0000256" key="1">
    <source>
        <dbReference type="ARBA" id="ARBA00004749"/>
    </source>
</evidence>
<feature type="active site" description="Proton donor" evidence="15">
    <location>
        <position position="287"/>
    </location>
</feature>
<dbReference type="AlphaFoldDB" id="A0A2N9YAX6"/>
<dbReference type="Gene3D" id="3.40.1670.10">
    <property type="entry name" value="UbiD C-terminal domain-like"/>
    <property type="match status" value="1"/>
</dbReference>
<keyword evidence="9 15" id="KW-0479">Metal-binding</keyword>
<dbReference type="GO" id="GO:0005886">
    <property type="term" value="C:plasma membrane"/>
    <property type="evidence" value="ECO:0007669"/>
    <property type="project" value="UniProtKB-SubCell"/>
</dbReference>
<dbReference type="InterPro" id="IPR002830">
    <property type="entry name" value="UbiD"/>
</dbReference>
<comment type="similarity">
    <text evidence="2 15">Belongs to the UbiD family.</text>
</comment>
<dbReference type="STRING" id="288004.AL038_03850"/>
<dbReference type="UniPathway" id="UPA00232"/>
<dbReference type="GO" id="GO:0008694">
    <property type="term" value="F:4-hydroxy-3-polyprenylbenzoate decarboxylase activity"/>
    <property type="evidence" value="ECO:0007669"/>
    <property type="project" value="UniProtKB-UniRule"/>
</dbReference>
<evidence type="ECO:0000256" key="12">
    <source>
        <dbReference type="ARBA" id="ARBA00023211"/>
    </source>
</evidence>
<keyword evidence="8 15" id="KW-0831">Ubiquinone biosynthesis</keyword>
<comment type="function">
    <text evidence="15">Catalyzes the decarboxylation of 3-octaprenyl-4-hydroxy benzoate to 2-octaprenylphenol, an intermediate step in ubiquinone biosynthesis.</text>
</comment>
<dbReference type="NCBIfam" id="NF008175">
    <property type="entry name" value="PRK10922.1"/>
    <property type="match status" value="1"/>
</dbReference>
<evidence type="ECO:0000256" key="3">
    <source>
        <dbReference type="ARBA" id="ARBA00011643"/>
    </source>
</evidence>
<feature type="domain" description="3-octaprenyl-4-hydroxybenzoate carboxy-lyase-like Rift-related" evidence="16">
    <location>
        <begin position="123"/>
        <end position="322"/>
    </location>
</feature>
<feature type="binding site" evidence="15">
    <location>
        <begin position="175"/>
        <end position="177"/>
    </location>
    <ligand>
        <name>prenylated FMN</name>
        <dbReference type="ChEBI" id="CHEBI:87746"/>
    </ligand>
</feature>
<evidence type="ECO:0000256" key="2">
    <source>
        <dbReference type="ARBA" id="ARBA00010021"/>
    </source>
</evidence>
<feature type="binding site" evidence="15">
    <location>
        <begin position="189"/>
        <end position="191"/>
    </location>
    <ligand>
        <name>prenylated FMN</name>
        <dbReference type="ChEBI" id="CHEBI:87746"/>
    </ligand>
</feature>
<gene>
    <name evidence="15 19" type="primary">ubiD</name>
    <name evidence="19" type="ORF">BLE401_02160</name>
</gene>
<feature type="binding site" evidence="15">
    <location>
        <position position="238"/>
    </location>
    <ligand>
        <name>Mn(2+)</name>
        <dbReference type="ChEBI" id="CHEBI:29035"/>
    </ligand>
</feature>
<dbReference type="SUPFAM" id="SSF50475">
    <property type="entry name" value="FMN-binding split barrel"/>
    <property type="match status" value="1"/>
</dbReference>
<dbReference type="NCBIfam" id="TIGR00148">
    <property type="entry name" value="UbiD family decarboxylase"/>
    <property type="match status" value="1"/>
</dbReference>
<evidence type="ECO:0000313" key="20">
    <source>
        <dbReference type="Proteomes" id="UP000234271"/>
    </source>
</evidence>
<dbReference type="Gene3D" id="1.20.5.570">
    <property type="entry name" value="Single helix bin"/>
    <property type="match status" value="1"/>
</dbReference>
<evidence type="ECO:0000256" key="15">
    <source>
        <dbReference type="HAMAP-Rule" id="MF_01636"/>
    </source>
</evidence>
<evidence type="ECO:0000259" key="16">
    <source>
        <dbReference type="Pfam" id="PF01977"/>
    </source>
</evidence>
<keyword evidence="5 15" id="KW-1003">Cell membrane</keyword>
<keyword evidence="13 15" id="KW-0456">Lyase</keyword>
<feature type="binding site" evidence="15">
    <location>
        <begin position="194"/>
        <end position="195"/>
    </location>
    <ligand>
        <name>prenylated FMN</name>
        <dbReference type="ChEBI" id="CHEBI:87746"/>
    </ligand>
</feature>
<dbReference type="RefSeq" id="WP_062149287.1">
    <property type="nucleotide sequence ID" value="NZ_CP012373.2"/>
</dbReference>
<evidence type="ECO:0000256" key="11">
    <source>
        <dbReference type="ARBA" id="ARBA00023136"/>
    </source>
</evidence>
<organism evidence="19 20">
    <name type="scientific">Beggiatoa leptomitoformis</name>
    <dbReference type="NCBI Taxonomy" id="288004"/>
    <lineage>
        <taxon>Bacteria</taxon>
        <taxon>Pseudomonadati</taxon>
        <taxon>Pseudomonadota</taxon>
        <taxon>Gammaproteobacteria</taxon>
        <taxon>Thiotrichales</taxon>
        <taxon>Thiotrichaceae</taxon>
        <taxon>Beggiatoa</taxon>
    </lineage>
</organism>
<protein>
    <recommendedName>
        <fullName evidence="4 15">3-octaprenyl-4-hydroxybenzoate carboxy-lyase</fullName>
        <ecNumber evidence="15">4.1.1.98</ecNumber>
    </recommendedName>
    <alternativeName>
        <fullName evidence="14 15">Polyprenyl p-hydroxybenzoate decarboxylase</fullName>
    </alternativeName>
</protein>
<evidence type="ECO:0000256" key="14">
    <source>
        <dbReference type="ARBA" id="ARBA00030393"/>
    </source>
</evidence>
<dbReference type="HAMAP" id="MF_01636">
    <property type="entry name" value="UbiD"/>
    <property type="match status" value="1"/>
</dbReference>
<dbReference type="PANTHER" id="PTHR30108">
    <property type="entry name" value="3-OCTAPRENYL-4-HYDROXYBENZOATE CARBOXY-LYASE-RELATED"/>
    <property type="match status" value="1"/>
</dbReference>
<dbReference type="InterPro" id="IPR048304">
    <property type="entry name" value="UbiD_Rift_dom"/>
</dbReference>
<comment type="subunit">
    <text evidence="3 15">Homohexamer.</text>
</comment>
<proteinExistence type="inferred from homology"/>
<evidence type="ECO:0000256" key="4">
    <source>
        <dbReference type="ARBA" id="ARBA00018597"/>
    </source>
</evidence>
<dbReference type="Proteomes" id="UP000234271">
    <property type="component" value="Chromosome"/>
</dbReference>
<comment type="cofactor">
    <cofactor evidence="15">
        <name>prenylated FMN</name>
        <dbReference type="ChEBI" id="CHEBI:87746"/>
    </cofactor>
    <text evidence="15">Binds 1 prenylated FMN per subunit.</text>
</comment>